<dbReference type="Proteomes" id="UP000460718">
    <property type="component" value="Unassembled WGS sequence"/>
</dbReference>
<keyword evidence="1" id="KW-0175">Coiled coil</keyword>
<name>A0A6A3JZE8_9STRA</name>
<feature type="compositionally biased region" description="Basic residues" evidence="2">
    <location>
        <begin position="259"/>
        <end position="269"/>
    </location>
</feature>
<feature type="coiled-coil region" evidence="1">
    <location>
        <begin position="166"/>
        <end position="200"/>
    </location>
</feature>
<accession>A0A6A3JZE8</accession>
<feature type="region of interest" description="Disordered" evidence="2">
    <location>
        <begin position="224"/>
        <end position="289"/>
    </location>
</feature>
<gene>
    <name evidence="4" type="ORF">PF011_g14254</name>
</gene>
<evidence type="ECO:0000256" key="1">
    <source>
        <dbReference type="SAM" id="Coils"/>
    </source>
</evidence>
<keyword evidence="3" id="KW-0732">Signal</keyword>
<organism evidence="4 5">
    <name type="scientific">Phytophthora fragariae</name>
    <dbReference type="NCBI Taxonomy" id="53985"/>
    <lineage>
        <taxon>Eukaryota</taxon>
        <taxon>Sar</taxon>
        <taxon>Stramenopiles</taxon>
        <taxon>Oomycota</taxon>
        <taxon>Peronosporomycetes</taxon>
        <taxon>Peronosporales</taxon>
        <taxon>Peronosporaceae</taxon>
        <taxon>Phytophthora</taxon>
    </lineage>
</organism>
<evidence type="ECO:0000313" key="5">
    <source>
        <dbReference type="Proteomes" id="UP000460718"/>
    </source>
</evidence>
<sequence>MSVAGSGATTGLAGILKLLQVVAAGVVRRASVLARAAALEVQIMCAGVAAARARQRQRGHVVAHEIGDVFKKAATGLPRILSRRVSEPAHPIMLLGCLPSSGARIRSTRRIARGILAVGASIVINQALHDVSPRPRCIHKRRGPITLVPSLLQRRLAPSGPTPLQYRLMVREADQARDEAMEAQNLAESARERAAAAEAAATHSEQGRREMMERFRHLESIVCGAPRSATPSREEQGLWPTRRQRRQRGGSDYAPARGLKLRRRNRRRNVRLETPDVKRRVQAHSGRNV</sequence>
<comment type="caution">
    <text evidence="4">The sequence shown here is derived from an EMBL/GenBank/DDBJ whole genome shotgun (WGS) entry which is preliminary data.</text>
</comment>
<dbReference type="EMBL" id="QXFW01000915">
    <property type="protein sequence ID" value="KAE9000259.1"/>
    <property type="molecule type" value="Genomic_DNA"/>
</dbReference>
<feature type="signal peptide" evidence="3">
    <location>
        <begin position="1"/>
        <end position="24"/>
    </location>
</feature>
<feature type="chain" id="PRO_5025465089" evidence="3">
    <location>
        <begin position="25"/>
        <end position="289"/>
    </location>
</feature>
<feature type="compositionally biased region" description="Basic and acidic residues" evidence="2">
    <location>
        <begin position="270"/>
        <end position="279"/>
    </location>
</feature>
<proteinExistence type="predicted"/>
<evidence type="ECO:0000313" key="4">
    <source>
        <dbReference type="EMBL" id="KAE9000259.1"/>
    </source>
</evidence>
<dbReference type="AlphaFoldDB" id="A0A6A3JZE8"/>
<reference evidence="4 5" key="1">
    <citation type="submission" date="2018-09" db="EMBL/GenBank/DDBJ databases">
        <title>Genomic investigation of the strawberry pathogen Phytophthora fragariae indicates pathogenicity is determined by transcriptional variation in three key races.</title>
        <authorList>
            <person name="Adams T.M."/>
            <person name="Armitage A.D."/>
            <person name="Sobczyk M.K."/>
            <person name="Bates H.J."/>
            <person name="Dunwell J.M."/>
            <person name="Nellist C.F."/>
            <person name="Harrison R.J."/>
        </authorList>
    </citation>
    <scope>NUCLEOTIDE SEQUENCE [LARGE SCALE GENOMIC DNA]</scope>
    <source>
        <strain evidence="4 5">SCRP245</strain>
    </source>
</reference>
<evidence type="ECO:0000256" key="3">
    <source>
        <dbReference type="SAM" id="SignalP"/>
    </source>
</evidence>
<protein>
    <submittedName>
        <fullName evidence="4">Uncharacterized protein</fullName>
    </submittedName>
</protein>
<evidence type="ECO:0000256" key="2">
    <source>
        <dbReference type="SAM" id="MobiDB-lite"/>
    </source>
</evidence>